<dbReference type="SUPFAM" id="SSF57701">
    <property type="entry name" value="Zn2/Cys6 DNA-binding domain"/>
    <property type="match status" value="1"/>
</dbReference>
<dbReference type="InterPro" id="IPR001138">
    <property type="entry name" value="Zn2Cys6_DnaBD"/>
</dbReference>
<protein>
    <recommendedName>
        <fullName evidence="7">Zn(2)-C6 fungal-type domain-containing protein</fullName>
    </recommendedName>
</protein>
<dbReference type="Pfam" id="PF04082">
    <property type="entry name" value="Fungal_trans"/>
    <property type="match status" value="1"/>
</dbReference>
<evidence type="ECO:0000256" key="3">
    <source>
        <dbReference type="ARBA" id="ARBA00023015"/>
    </source>
</evidence>
<dbReference type="GO" id="GO:0003677">
    <property type="term" value="F:DNA binding"/>
    <property type="evidence" value="ECO:0007669"/>
    <property type="project" value="UniProtKB-KW"/>
</dbReference>
<evidence type="ECO:0000256" key="1">
    <source>
        <dbReference type="ARBA" id="ARBA00004123"/>
    </source>
</evidence>
<dbReference type="InterPro" id="IPR050987">
    <property type="entry name" value="AtrR-like"/>
</dbReference>
<dbReference type="InterPro" id="IPR007219">
    <property type="entry name" value="XnlR_reg_dom"/>
</dbReference>
<dbReference type="CDD" id="cd12148">
    <property type="entry name" value="fungal_TF_MHR"/>
    <property type="match status" value="1"/>
</dbReference>
<evidence type="ECO:0000256" key="2">
    <source>
        <dbReference type="ARBA" id="ARBA00022723"/>
    </source>
</evidence>
<keyword evidence="9" id="KW-1185">Reference proteome</keyword>
<dbReference type="InterPro" id="IPR019734">
    <property type="entry name" value="TPR_rpt"/>
</dbReference>
<dbReference type="Pfam" id="PF13181">
    <property type="entry name" value="TPR_8"/>
    <property type="match status" value="1"/>
</dbReference>
<evidence type="ECO:0000259" key="7">
    <source>
        <dbReference type="PROSITE" id="PS50048"/>
    </source>
</evidence>
<dbReference type="SMART" id="SM00906">
    <property type="entry name" value="Fungal_trans"/>
    <property type="match status" value="1"/>
</dbReference>
<gene>
    <name evidence="8" type="ORF">FIE12Z_7328</name>
</gene>
<dbReference type="SUPFAM" id="SSF81901">
    <property type="entry name" value="HCP-like"/>
    <property type="match status" value="1"/>
</dbReference>
<evidence type="ECO:0000256" key="5">
    <source>
        <dbReference type="ARBA" id="ARBA00023163"/>
    </source>
</evidence>
<dbReference type="PROSITE" id="PS50048">
    <property type="entry name" value="ZN2_CY6_FUNGAL_2"/>
    <property type="match status" value="1"/>
</dbReference>
<name>A0A395MKP4_9HYPO</name>
<evidence type="ECO:0000313" key="8">
    <source>
        <dbReference type="EMBL" id="RFN48417.1"/>
    </source>
</evidence>
<proteinExistence type="predicted"/>
<dbReference type="SUPFAM" id="SSF51735">
    <property type="entry name" value="NAD(P)-binding Rossmann-fold domains"/>
    <property type="match status" value="1"/>
</dbReference>
<dbReference type="SMART" id="SM00066">
    <property type="entry name" value="GAL4"/>
    <property type="match status" value="1"/>
</dbReference>
<dbReference type="InterPro" id="IPR011990">
    <property type="entry name" value="TPR-like_helical_dom_sf"/>
</dbReference>
<dbReference type="CDD" id="cd00067">
    <property type="entry name" value="GAL4"/>
    <property type="match status" value="1"/>
</dbReference>
<dbReference type="PANTHER" id="PTHR46910">
    <property type="entry name" value="TRANSCRIPTION FACTOR PDR1"/>
    <property type="match status" value="1"/>
</dbReference>
<dbReference type="InterPro" id="IPR036864">
    <property type="entry name" value="Zn2-C6_fun-type_DNA-bd_sf"/>
</dbReference>
<feature type="domain" description="Zn(2)-C6 fungal-type" evidence="7">
    <location>
        <begin position="12"/>
        <end position="42"/>
    </location>
</feature>
<dbReference type="GO" id="GO:0006351">
    <property type="term" value="P:DNA-templated transcription"/>
    <property type="evidence" value="ECO:0007669"/>
    <property type="project" value="InterPro"/>
</dbReference>
<evidence type="ECO:0000313" key="9">
    <source>
        <dbReference type="Proteomes" id="UP000265631"/>
    </source>
</evidence>
<sequence length="1962" mass="218523">MNTATNARRRKACDFCVLRKIKCNSAKPTCSNCKLYGVDCQITDVTNASRQRVTAAHRSPTNSSLSALQDTPVERRLAAIESRLDQILASKTTDHNVPELDFNNFPEIKVYKASDMWNEATTLPCLGISPQFPSGPTLANAGKLQLAPLHEVLPVVEKYFDHYNTYMPLFDKTDFIRMTIDWYSAHARQSLVPWAAINVVLAITYRVIDGLPIDDPSLSQCIRNVQSVTTDLMSWSSDLLGLQVLLGMVILFQGTTNPQLAIVLIGSAIRLAQSMGLPSTKSSDHTAAQLQRSRIFWIAYILDKDLSLRAKAPYTQFDAETDISLPEDIEGDALGIMVSDLGDVRFNYLRARAELAVVQGRVHNLLYSRTAQRLNPEQRSETRFHIEVLLSNWRTSLPQGLMASDGILSQFSDTPIHLMMNMYNRHLECLYRIHGIFAFDETWINRVRCYLSPSIIAIGDDGIDGEINHREISPLPDDWSDCVQQSRLGLELSAFGRETEYSIWLHACCNLSGLIILLVNIIEFPDHLLVVSDWSLIARVRSMFEQMNSKASREPFFLLQVVKELDRRARGQVKRVAHLHSFEPEGIILADLELSHRKTALTAYKLTSSHTHHQSYFTRIMAKIFLTGASGYIGGDVLHLLTKSHPQYKIRALIRDASKGKAVQKAYNQVQIVPGGLDDTDLIAQEARDADVVVHLAATGHLKSVQTIYQALSDRPKGPKSPYYIQISGASALAVNELADKSRVLGSSSNITYNDLTDLESIKSLIKQYPNRAVDNFMFSAAENSSVKTALVVPPMIYGLGRGPVNQRSIQIPSLVNATLKRQRGLQVGPGESRWGNIHVADLSRIFLRLVEKAVQGNEDNSTWGAKGVYFTGVGELSFGEISRRVTAAAHDLHLIPSREVDQIGGDEADELLPHGSVLFGTNARSGAQRAEKVLGWQPENDSLELEIPRVVAREAQSLGLQAEGPVSKLDDHANYQELQILSLYGKYKQSLELQHLEAAVQATYKAVEVATRASDLAYFLDLLGEFMLERFRRTGSDDDLEGSVKFATQALGSIPENDPMWPGIVNNLALKLRQRSHKTSSTEDLEKGIQLCKRALSLPTQYAHFRQRLLSTLGILLGLLFRRRGDMDDLQEAIQVSRETLTLADPETDNKAIEYNNLGNRLGNLYDWAGNPDHLNEAIQCAREAVRCTLNEILRASRLTGLGKKLISRYNRTMELDDLDHAIECLRDAVKSPLNSNDIDWPGFANQLGRGLKLRYERTGDESALNESIHFQRQAIEHRTLHHSHPSRPGFIGNLGVLLMESYKETGHIKDLEAAIKLYREAIKLGEESGNTNHPAHLERRHNLVVACYTMQFVSGSQKYHSLEEASLTMEDVNSRMPDDHPTKATFLMMSGMICHSLGDIDRALEYYIQSAENAYALPATRVISARDALRIYQNREEWDKAILLVRKASKLLPLVCSRYISLRDQQHAITNISGFAADACSLFLMSGRPEEALQQLEFGRGLILSYLVDGKSDISIMKEDPEACELVEHYESLRDQLSQASETDRPSGRRDQLVDEIEKCTQDIRTHTKFERFLLGPAIEEIKSTAPGCPIVIINITDIASHAIIVWKGEVTSLVLEQVSIEAAPPVVRKRLERHGLASRGEVLPYIGRDIIALEEEEDDDDEFLSWLWASCVRLALAELESLGLPLNGEHRVWWIGTGAAGSFPFHAAGMHSSCPAECTLMKVISSYAPSIKTLKFSMSQSTESIHVEGLKSLLFVGMPTTPGGSGPLPGVLEEESVIRNVCAGKYSFEARKHPTADEVLKEMKKSKVVHFACHGSSDLKVPSDSHLLLQKDNEIGLVVDRLSVERLSKVRGKDRSFLAFLSACSTAEIKVASELADEAIHLASIFQVVGFAHTIGALWSASDKACVQVAGEFYRHLFEDGEAELSNDMVARALHSGVRKVKLTDERPEIWAPFVHYGA</sequence>
<dbReference type="Gene3D" id="3.40.50.720">
    <property type="entry name" value="NAD(P)-binding Rossmann-like Domain"/>
    <property type="match status" value="1"/>
</dbReference>
<reference evidence="8 9" key="1">
    <citation type="journal article" date="2018" name="PLoS Pathog.">
        <title>Evolution of structural diversity of trichothecenes, a family of toxins produced by plant pathogenic and entomopathogenic fungi.</title>
        <authorList>
            <person name="Proctor R.H."/>
            <person name="McCormick S.P."/>
            <person name="Kim H.S."/>
            <person name="Cardoza R.E."/>
            <person name="Stanley A.M."/>
            <person name="Lindo L."/>
            <person name="Kelly A."/>
            <person name="Brown D.W."/>
            <person name="Lee T."/>
            <person name="Vaughan M.M."/>
            <person name="Alexander N.J."/>
            <person name="Busman M."/>
            <person name="Gutierrez S."/>
        </authorList>
    </citation>
    <scope>NUCLEOTIDE SEQUENCE [LARGE SCALE GENOMIC DNA]</scope>
    <source>
        <strain evidence="8 9">NRRL 13405</strain>
    </source>
</reference>
<accession>A0A395MKP4</accession>
<dbReference type="Gene3D" id="4.10.240.10">
    <property type="entry name" value="Zn(2)-C6 fungal-type DNA-binding domain"/>
    <property type="match status" value="1"/>
</dbReference>
<dbReference type="EMBL" id="PXXK01000210">
    <property type="protein sequence ID" value="RFN48417.1"/>
    <property type="molecule type" value="Genomic_DNA"/>
</dbReference>
<dbReference type="GO" id="GO:0008270">
    <property type="term" value="F:zinc ion binding"/>
    <property type="evidence" value="ECO:0007669"/>
    <property type="project" value="InterPro"/>
</dbReference>
<keyword evidence="4" id="KW-0238">DNA-binding</keyword>
<comment type="caution">
    <text evidence="8">The sequence shown here is derived from an EMBL/GenBank/DDBJ whole genome shotgun (WGS) entry which is preliminary data.</text>
</comment>
<keyword evidence="2" id="KW-0479">Metal-binding</keyword>
<organism evidence="8 9">
    <name type="scientific">Fusarium flagelliforme</name>
    <dbReference type="NCBI Taxonomy" id="2675880"/>
    <lineage>
        <taxon>Eukaryota</taxon>
        <taxon>Fungi</taxon>
        <taxon>Dikarya</taxon>
        <taxon>Ascomycota</taxon>
        <taxon>Pezizomycotina</taxon>
        <taxon>Sordariomycetes</taxon>
        <taxon>Hypocreomycetidae</taxon>
        <taxon>Hypocreales</taxon>
        <taxon>Nectriaceae</taxon>
        <taxon>Fusarium</taxon>
        <taxon>Fusarium incarnatum-equiseti species complex</taxon>
    </lineage>
</organism>
<dbReference type="Gene3D" id="1.25.40.10">
    <property type="entry name" value="Tetratricopeptide repeat domain"/>
    <property type="match status" value="2"/>
</dbReference>
<comment type="subcellular location">
    <subcellularLocation>
        <location evidence="1">Nucleus</location>
    </subcellularLocation>
</comment>
<dbReference type="GO" id="GO:0000981">
    <property type="term" value="F:DNA-binding transcription factor activity, RNA polymerase II-specific"/>
    <property type="evidence" value="ECO:0007669"/>
    <property type="project" value="InterPro"/>
</dbReference>
<evidence type="ECO:0000256" key="4">
    <source>
        <dbReference type="ARBA" id="ARBA00023125"/>
    </source>
</evidence>
<dbReference type="GO" id="GO:0005634">
    <property type="term" value="C:nucleus"/>
    <property type="evidence" value="ECO:0007669"/>
    <property type="project" value="UniProtKB-SubCell"/>
</dbReference>
<dbReference type="Pfam" id="PF12770">
    <property type="entry name" value="CHAT"/>
    <property type="match status" value="1"/>
</dbReference>
<dbReference type="InterPro" id="IPR024983">
    <property type="entry name" value="CHAT_dom"/>
</dbReference>
<dbReference type="InterPro" id="IPR001509">
    <property type="entry name" value="Epimerase_deHydtase"/>
</dbReference>
<keyword evidence="3" id="KW-0805">Transcription regulation</keyword>
<dbReference type="Pfam" id="PF01370">
    <property type="entry name" value="Epimerase"/>
    <property type="match status" value="1"/>
</dbReference>
<evidence type="ECO:0000256" key="6">
    <source>
        <dbReference type="ARBA" id="ARBA00023242"/>
    </source>
</evidence>
<dbReference type="InterPro" id="IPR036291">
    <property type="entry name" value="NAD(P)-bd_dom_sf"/>
</dbReference>
<dbReference type="STRING" id="2594813.A0A395MKP4"/>
<dbReference type="Pfam" id="PF00172">
    <property type="entry name" value="Zn_clus"/>
    <property type="match status" value="1"/>
</dbReference>
<dbReference type="PANTHER" id="PTHR46910:SF37">
    <property type="entry name" value="ZN(II)2CYS6 TRANSCRIPTION FACTOR (EUROFUNG)"/>
    <property type="match status" value="1"/>
</dbReference>
<keyword evidence="5" id="KW-0804">Transcription</keyword>
<dbReference type="Proteomes" id="UP000265631">
    <property type="component" value="Unassembled WGS sequence"/>
</dbReference>
<keyword evidence="6" id="KW-0539">Nucleus</keyword>